<dbReference type="AlphaFoldDB" id="A0A4Q1KYG4"/>
<evidence type="ECO:0000313" key="1">
    <source>
        <dbReference type="EMBL" id="RXR35418.1"/>
    </source>
</evidence>
<gene>
    <name evidence="1" type="ORF">EQG68_00555</name>
</gene>
<accession>A0A4Q1KYG4</accession>
<name>A0A4Q1KYG4_9FLAO</name>
<comment type="caution">
    <text evidence="1">The sequence shown here is derived from an EMBL/GenBank/DDBJ whole genome shotgun (WGS) entry which is preliminary data.</text>
</comment>
<organism evidence="1 2">
    <name type="scientific">Flavobacterium piscinae</name>
    <dbReference type="NCBI Taxonomy" id="2506424"/>
    <lineage>
        <taxon>Bacteria</taxon>
        <taxon>Pseudomonadati</taxon>
        <taxon>Bacteroidota</taxon>
        <taxon>Flavobacteriia</taxon>
        <taxon>Flavobacteriales</taxon>
        <taxon>Flavobacteriaceae</taxon>
        <taxon>Flavobacterium</taxon>
    </lineage>
</organism>
<dbReference type="RefSeq" id="WP_129462842.1">
    <property type="nucleotide sequence ID" value="NZ_SBKQ01000001.1"/>
</dbReference>
<sequence length="132" mass="15010">MYKKDLPKKTQLKRPDADGKLNLEEGNDWWVNGNGDPLTVDASKVDLNFIDPSKMVKGQKYLYQTLTASKDGRVYGRIWVEYKGNNQVAIMSETYDFNQDGSFWSKPLRNTANAIGRYFVGKGTHIKLTLEG</sequence>
<proteinExistence type="predicted"/>
<protein>
    <submittedName>
        <fullName evidence="1">Uncharacterized protein</fullName>
    </submittedName>
</protein>
<evidence type="ECO:0000313" key="2">
    <source>
        <dbReference type="Proteomes" id="UP000289734"/>
    </source>
</evidence>
<dbReference type="OrthoDB" id="1165042at2"/>
<dbReference type="Proteomes" id="UP000289734">
    <property type="component" value="Unassembled WGS sequence"/>
</dbReference>
<dbReference type="EMBL" id="SBKQ01000001">
    <property type="protein sequence ID" value="RXR35418.1"/>
    <property type="molecule type" value="Genomic_DNA"/>
</dbReference>
<keyword evidence="2" id="KW-1185">Reference proteome</keyword>
<reference evidence="2" key="1">
    <citation type="submission" date="2019-01" db="EMBL/GenBank/DDBJ databases">
        <title>Cytophagaceae bacterium strain CAR-16.</title>
        <authorList>
            <person name="Chen W.-M."/>
        </authorList>
    </citation>
    <scope>NUCLEOTIDE SEQUENCE [LARGE SCALE GENOMIC DNA]</scope>
    <source>
        <strain evidence="2">ICH-30</strain>
    </source>
</reference>